<keyword evidence="3" id="KW-1185">Reference proteome</keyword>
<name>A0A834TU08_9FABA</name>
<gene>
    <name evidence="2" type="ORF">G2W53_019376</name>
</gene>
<sequence>MRNAGEERERDGAATIGGVS</sequence>
<evidence type="ECO:0000313" key="3">
    <source>
        <dbReference type="Proteomes" id="UP000634136"/>
    </source>
</evidence>
<reference evidence="2" key="1">
    <citation type="submission" date="2020-09" db="EMBL/GenBank/DDBJ databases">
        <title>Genome-Enabled Discovery of Anthraquinone Biosynthesis in Senna tora.</title>
        <authorList>
            <person name="Kang S.-H."/>
            <person name="Pandey R.P."/>
            <person name="Lee C.-M."/>
            <person name="Sim J.-S."/>
            <person name="Jeong J.-T."/>
            <person name="Choi B.-S."/>
            <person name="Jung M."/>
            <person name="Ginzburg D."/>
            <person name="Zhao K."/>
            <person name="Won S.Y."/>
            <person name="Oh T.-J."/>
            <person name="Yu Y."/>
            <person name="Kim N.-H."/>
            <person name="Lee O.R."/>
            <person name="Lee T.-H."/>
            <person name="Bashyal P."/>
            <person name="Kim T.-S."/>
            <person name="Lee W.-H."/>
            <person name="Kawkins C."/>
            <person name="Kim C.-K."/>
            <person name="Kim J.S."/>
            <person name="Ahn B.O."/>
            <person name="Rhee S.Y."/>
            <person name="Sohng J.K."/>
        </authorList>
    </citation>
    <scope>NUCLEOTIDE SEQUENCE</scope>
    <source>
        <tissue evidence="2">Leaf</tissue>
    </source>
</reference>
<dbReference type="AlphaFoldDB" id="A0A834TU08"/>
<accession>A0A834TU08</accession>
<evidence type="ECO:0000256" key="1">
    <source>
        <dbReference type="SAM" id="MobiDB-lite"/>
    </source>
</evidence>
<dbReference type="EMBL" id="JAAIUW010000006">
    <property type="protein sequence ID" value="KAF7828212.1"/>
    <property type="molecule type" value="Genomic_DNA"/>
</dbReference>
<protein>
    <submittedName>
        <fullName evidence="2">Uncharacterized protein</fullName>
    </submittedName>
</protein>
<comment type="caution">
    <text evidence="2">The sequence shown here is derived from an EMBL/GenBank/DDBJ whole genome shotgun (WGS) entry which is preliminary data.</text>
</comment>
<evidence type="ECO:0000313" key="2">
    <source>
        <dbReference type="EMBL" id="KAF7828212.1"/>
    </source>
</evidence>
<dbReference type="Proteomes" id="UP000634136">
    <property type="component" value="Unassembled WGS sequence"/>
</dbReference>
<organism evidence="2 3">
    <name type="scientific">Senna tora</name>
    <dbReference type="NCBI Taxonomy" id="362788"/>
    <lineage>
        <taxon>Eukaryota</taxon>
        <taxon>Viridiplantae</taxon>
        <taxon>Streptophyta</taxon>
        <taxon>Embryophyta</taxon>
        <taxon>Tracheophyta</taxon>
        <taxon>Spermatophyta</taxon>
        <taxon>Magnoliopsida</taxon>
        <taxon>eudicotyledons</taxon>
        <taxon>Gunneridae</taxon>
        <taxon>Pentapetalae</taxon>
        <taxon>rosids</taxon>
        <taxon>fabids</taxon>
        <taxon>Fabales</taxon>
        <taxon>Fabaceae</taxon>
        <taxon>Caesalpinioideae</taxon>
        <taxon>Cassia clade</taxon>
        <taxon>Senna</taxon>
    </lineage>
</organism>
<proteinExistence type="predicted"/>
<feature type="region of interest" description="Disordered" evidence="1">
    <location>
        <begin position="1"/>
        <end position="20"/>
    </location>
</feature>
<feature type="compositionally biased region" description="Basic and acidic residues" evidence="1">
    <location>
        <begin position="1"/>
        <end position="12"/>
    </location>
</feature>